<dbReference type="Proteomes" id="UP000887013">
    <property type="component" value="Unassembled WGS sequence"/>
</dbReference>
<dbReference type="GO" id="GO:0003676">
    <property type="term" value="F:nucleic acid binding"/>
    <property type="evidence" value="ECO:0007669"/>
    <property type="project" value="InterPro"/>
</dbReference>
<comment type="caution">
    <text evidence="2">The sequence shown here is derived from an EMBL/GenBank/DDBJ whole genome shotgun (WGS) entry which is preliminary data.</text>
</comment>
<accession>A0A8X6QSY7</accession>
<dbReference type="Gene3D" id="3.30.420.10">
    <property type="entry name" value="Ribonuclease H-like superfamily/Ribonuclease H"/>
    <property type="match status" value="1"/>
</dbReference>
<sequence length="136" mass="15611">MNHENESLGPFLGLNQSILAASLEKLKSVSEYLSHRTQSEKKLRKFEHEEHLGRNGAKGVSDEQKQRRVDVSREILDQLESEPNFLDDVITGNELWVLQYDSEAKGQRIERLSSNFRESVKVQSKDSTHCHFSTKA</sequence>
<evidence type="ECO:0000313" key="3">
    <source>
        <dbReference type="Proteomes" id="UP000887013"/>
    </source>
</evidence>
<organism evidence="2 3">
    <name type="scientific">Nephila pilipes</name>
    <name type="common">Giant wood spider</name>
    <name type="synonym">Nephila maculata</name>
    <dbReference type="NCBI Taxonomy" id="299642"/>
    <lineage>
        <taxon>Eukaryota</taxon>
        <taxon>Metazoa</taxon>
        <taxon>Ecdysozoa</taxon>
        <taxon>Arthropoda</taxon>
        <taxon>Chelicerata</taxon>
        <taxon>Arachnida</taxon>
        <taxon>Araneae</taxon>
        <taxon>Araneomorphae</taxon>
        <taxon>Entelegynae</taxon>
        <taxon>Araneoidea</taxon>
        <taxon>Nephilidae</taxon>
        <taxon>Nephila</taxon>
    </lineage>
</organism>
<name>A0A8X6QSY7_NEPPI</name>
<dbReference type="OrthoDB" id="8190404at2759"/>
<evidence type="ECO:0000256" key="1">
    <source>
        <dbReference type="SAM" id="MobiDB-lite"/>
    </source>
</evidence>
<dbReference type="InterPro" id="IPR036397">
    <property type="entry name" value="RNaseH_sf"/>
</dbReference>
<dbReference type="AlphaFoldDB" id="A0A8X6QSY7"/>
<feature type="region of interest" description="Disordered" evidence="1">
    <location>
        <begin position="43"/>
        <end position="67"/>
    </location>
</feature>
<feature type="compositionally biased region" description="Basic and acidic residues" evidence="1">
    <location>
        <begin position="43"/>
        <end position="53"/>
    </location>
</feature>
<gene>
    <name evidence="2" type="ORF">NPIL_628381</name>
</gene>
<keyword evidence="3" id="KW-1185">Reference proteome</keyword>
<evidence type="ECO:0000313" key="2">
    <source>
        <dbReference type="EMBL" id="GFU34835.1"/>
    </source>
</evidence>
<proteinExistence type="predicted"/>
<dbReference type="EMBL" id="BMAW01130367">
    <property type="protein sequence ID" value="GFU34835.1"/>
    <property type="molecule type" value="Genomic_DNA"/>
</dbReference>
<protein>
    <submittedName>
        <fullName evidence="2">Uncharacterized protein</fullName>
    </submittedName>
</protein>
<reference evidence="2" key="1">
    <citation type="submission" date="2020-08" db="EMBL/GenBank/DDBJ databases">
        <title>Multicomponent nature underlies the extraordinary mechanical properties of spider dragline silk.</title>
        <authorList>
            <person name="Kono N."/>
            <person name="Nakamura H."/>
            <person name="Mori M."/>
            <person name="Yoshida Y."/>
            <person name="Ohtoshi R."/>
            <person name="Malay A.D."/>
            <person name="Moran D.A.P."/>
            <person name="Tomita M."/>
            <person name="Numata K."/>
            <person name="Arakawa K."/>
        </authorList>
    </citation>
    <scope>NUCLEOTIDE SEQUENCE</scope>
</reference>